<comment type="caution">
    <text evidence="8">The sequence shown here is derived from an EMBL/GenBank/DDBJ whole genome shotgun (WGS) entry which is preliminary data.</text>
</comment>
<feature type="transmembrane region" description="Helical" evidence="6">
    <location>
        <begin position="126"/>
        <end position="148"/>
    </location>
</feature>
<evidence type="ECO:0000313" key="8">
    <source>
        <dbReference type="EMBL" id="MCS5479201.1"/>
    </source>
</evidence>
<proteinExistence type="predicted"/>
<feature type="domain" description="Major facilitator superfamily (MFS) profile" evidence="7">
    <location>
        <begin position="34"/>
        <end position="440"/>
    </location>
</feature>
<dbReference type="Gene3D" id="1.20.1250.20">
    <property type="entry name" value="MFS general substrate transporter like domains"/>
    <property type="match status" value="2"/>
</dbReference>
<gene>
    <name evidence="8" type="ORF">NYP18_05985</name>
</gene>
<dbReference type="RefSeq" id="WP_259427257.1">
    <property type="nucleotide sequence ID" value="NZ_JANWTC010000003.1"/>
</dbReference>
<name>A0ABT2FVL5_9CORY</name>
<feature type="transmembrane region" description="Helical" evidence="6">
    <location>
        <begin position="289"/>
        <end position="314"/>
    </location>
</feature>
<dbReference type="Proteomes" id="UP001205965">
    <property type="component" value="Unassembled WGS sequence"/>
</dbReference>
<feature type="compositionally biased region" description="Basic and acidic residues" evidence="5">
    <location>
        <begin position="1"/>
        <end position="10"/>
    </location>
</feature>
<reference evidence="8 9" key="1">
    <citation type="submission" date="2022-08" db="EMBL/GenBank/DDBJ databases">
        <title>YIM 101645 draft genome.</title>
        <authorList>
            <person name="Chen X."/>
        </authorList>
    </citation>
    <scope>NUCLEOTIDE SEQUENCE [LARGE SCALE GENOMIC DNA]</scope>
    <source>
        <strain evidence="8 9">YIM 101645</strain>
    </source>
</reference>
<dbReference type="InterPro" id="IPR011701">
    <property type="entry name" value="MFS"/>
</dbReference>
<dbReference type="Pfam" id="PF07690">
    <property type="entry name" value="MFS_1"/>
    <property type="match status" value="1"/>
</dbReference>
<feature type="transmembrane region" description="Helical" evidence="6">
    <location>
        <begin position="189"/>
        <end position="208"/>
    </location>
</feature>
<feature type="transmembrane region" description="Helical" evidence="6">
    <location>
        <begin position="33"/>
        <end position="54"/>
    </location>
</feature>
<keyword evidence="9" id="KW-1185">Reference proteome</keyword>
<feature type="transmembrane region" description="Helical" evidence="6">
    <location>
        <begin position="160"/>
        <end position="183"/>
    </location>
</feature>
<dbReference type="EMBL" id="JANWTC010000003">
    <property type="protein sequence ID" value="MCS5479201.1"/>
    <property type="molecule type" value="Genomic_DNA"/>
</dbReference>
<dbReference type="PANTHER" id="PTHR23508">
    <property type="entry name" value="CARBOXYLIC ACID TRANSPORTER PROTEIN HOMOLOG"/>
    <property type="match status" value="1"/>
</dbReference>
<comment type="subcellular location">
    <subcellularLocation>
        <location evidence="1">Cell membrane</location>
        <topology evidence="1">Multi-pass membrane protein</topology>
    </subcellularLocation>
</comment>
<feature type="transmembrane region" description="Helical" evidence="6">
    <location>
        <begin position="263"/>
        <end position="283"/>
    </location>
</feature>
<dbReference type="InterPro" id="IPR036259">
    <property type="entry name" value="MFS_trans_sf"/>
</dbReference>
<organism evidence="8 9">
    <name type="scientific">Corynebacterium lemuris</name>
    <dbReference type="NCBI Taxonomy" id="1859292"/>
    <lineage>
        <taxon>Bacteria</taxon>
        <taxon>Bacillati</taxon>
        <taxon>Actinomycetota</taxon>
        <taxon>Actinomycetes</taxon>
        <taxon>Mycobacteriales</taxon>
        <taxon>Corynebacteriaceae</taxon>
        <taxon>Corynebacterium</taxon>
    </lineage>
</organism>
<sequence length="443" mass="46277">MTTTHQEQKVPAKPGTPSGQSPRGNRTIASQGLVLFIAWVISAMEGYDLAVYGASVPAILQDPGLNVDLAQVGIMGSVVGIGMLFGAGFAGAMVHRFGHLRLIAFGIAIFSLGMVANALAPTAAVFGIGRLVVGVGLGIVLPMVNAYVSDISEPRKVARNVGLAMSGYAIGAMCAPLLAALLMGQSYRWLYIIGIAPVVLVAFMYRRLPDSPVFLRRKGNEELAALIEAKYNLPSTKANPSDRPGRFLGLGALFAPGVRTSTLLFWALSFCGLLLVFGISAWLPTMLQAIGYSLGSALIQTVAMWAGVATGVILGGRIAEVIGTKAIVICAFLVGAISLLLMSLQPPVWIFYILVFVSGFGFIGSQILGNALIATRYAPALRGNGLSWALAIGRVGAIVGPSLGAWVLTSPLSDEWNFYAFAIPALVGATAAALVPRMVGRSS</sequence>
<protein>
    <submittedName>
        <fullName evidence="8">MFS transporter</fullName>
    </submittedName>
</protein>
<dbReference type="SUPFAM" id="SSF103473">
    <property type="entry name" value="MFS general substrate transporter"/>
    <property type="match status" value="1"/>
</dbReference>
<keyword evidence="2 6" id="KW-0812">Transmembrane</keyword>
<evidence type="ECO:0000256" key="4">
    <source>
        <dbReference type="ARBA" id="ARBA00023136"/>
    </source>
</evidence>
<evidence type="ECO:0000313" key="9">
    <source>
        <dbReference type="Proteomes" id="UP001205965"/>
    </source>
</evidence>
<dbReference type="PANTHER" id="PTHR23508:SF10">
    <property type="entry name" value="CARBOXYLIC ACID TRANSPORTER PROTEIN HOMOLOG"/>
    <property type="match status" value="1"/>
</dbReference>
<feature type="transmembrane region" description="Helical" evidence="6">
    <location>
        <begin position="326"/>
        <end position="344"/>
    </location>
</feature>
<evidence type="ECO:0000256" key="6">
    <source>
        <dbReference type="SAM" id="Phobius"/>
    </source>
</evidence>
<feature type="region of interest" description="Disordered" evidence="5">
    <location>
        <begin position="1"/>
        <end position="24"/>
    </location>
</feature>
<evidence type="ECO:0000256" key="1">
    <source>
        <dbReference type="ARBA" id="ARBA00004651"/>
    </source>
</evidence>
<dbReference type="InterPro" id="IPR020846">
    <property type="entry name" value="MFS_dom"/>
</dbReference>
<feature type="transmembrane region" description="Helical" evidence="6">
    <location>
        <begin position="74"/>
        <end position="95"/>
    </location>
</feature>
<feature type="transmembrane region" description="Helical" evidence="6">
    <location>
        <begin position="418"/>
        <end position="439"/>
    </location>
</feature>
<feature type="transmembrane region" description="Helical" evidence="6">
    <location>
        <begin position="350"/>
        <end position="373"/>
    </location>
</feature>
<evidence type="ECO:0000259" key="7">
    <source>
        <dbReference type="PROSITE" id="PS50850"/>
    </source>
</evidence>
<evidence type="ECO:0000256" key="2">
    <source>
        <dbReference type="ARBA" id="ARBA00022692"/>
    </source>
</evidence>
<feature type="transmembrane region" description="Helical" evidence="6">
    <location>
        <begin position="102"/>
        <end position="120"/>
    </location>
</feature>
<keyword evidence="4 6" id="KW-0472">Membrane</keyword>
<dbReference type="PROSITE" id="PS50850">
    <property type="entry name" value="MFS"/>
    <property type="match status" value="1"/>
</dbReference>
<feature type="transmembrane region" description="Helical" evidence="6">
    <location>
        <begin position="385"/>
        <end position="406"/>
    </location>
</feature>
<evidence type="ECO:0000256" key="3">
    <source>
        <dbReference type="ARBA" id="ARBA00022989"/>
    </source>
</evidence>
<keyword evidence="3 6" id="KW-1133">Transmembrane helix</keyword>
<evidence type="ECO:0000256" key="5">
    <source>
        <dbReference type="SAM" id="MobiDB-lite"/>
    </source>
</evidence>
<accession>A0ABT2FVL5</accession>